<evidence type="ECO:0000259" key="3">
    <source>
        <dbReference type="Pfam" id="PF19295"/>
    </source>
</evidence>
<organism evidence="4 5">
    <name type="scientific">Phocaeicola coprophilus</name>
    <dbReference type="NCBI Taxonomy" id="387090"/>
    <lineage>
        <taxon>Bacteria</taxon>
        <taxon>Pseudomonadati</taxon>
        <taxon>Bacteroidota</taxon>
        <taxon>Bacteroidia</taxon>
        <taxon>Bacteroidales</taxon>
        <taxon>Bacteroidaceae</taxon>
        <taxon>Phocaeicola</taxon>
    </lineage>
</organism>
<evidence type="ECO:0000313" key="5">
    <source>
        <dbReference type="Proteomes" id="UP000283855"/>
    </source>
</evidence>
<evidence type="ECO:0000259" key="2">
    <source>
        <dbReference type="Pfam" id="PF01458"/>
    </source>
</evidence>
<dbReference type="Pfam" id="PF01458">
    <property type="entry name" value="SUFBD_core"/>
    <property type="match status" value="1"/>
</dbReference>
<dbReference type="Pfam" id="PF19295">
    <property type="entry name" value="SufBD_N"/>
    <property type="match status" value="1"/>
</dbReference>
<dbReference type="SUPFAM" id="SSF101960">
    <property type="entry name" value="Stabilizer of iron transporter SufD"/>
    <property type="match status" value="1"/>
</dbReference>
<dbReference type="InterPro" id="IPR037284">
    <property type="entry name" value="SUF_FeS_clus_asmbl_SufBD_sf"/>
</dbReference>
<reference evidence="4 5" key="1">
    <citation type="submission" date="2018-08" db="EMBL/GenBank/DDBJ databases">
        <title>A genome reference for cultivated species of the human gut microbiota.</title>
        <authorList>
            <person name="Zou Y."/>
            <person name="Xue W."/>
            <person name="Luo G."/>
        </authorList>
    </citation>
    <scope>NUCLEOTIDE SEQUENCE [LARGE SCALE GENOMIC DNA]</scope>
    <source>
        <strain evidence="4 5">AM42-38</strain>
    </source>
</reference>
<feature type="domain" description="SUF system FeS cluster assembly SufBD N-terminal" evidence="3">
    <location>
        <begin position="6"/>
        <end position="175"/>
    </location>
</feature>
<dbReference type="PANTHER" id="PTHR43575">
    <property type="entry name" value="PROTEIN ABCI7, CHLOROPLASTIC"/>
    <property type="match status" value="1"/>
</dbReference>
<name>A0A413T4L5_9BACT</name>
<accession>A0A413T4L5</accession>
<protein>
    <submittedName>
        <fullName evidence="4">Fe-S cluster assembly protein SufD</fullName>
    </submittedName>
</protein>
<comment type="caution">
    <text evidence="4">The sequence shown here is derived from an EMBL/GenBank/DDBJ whole genome shotgun (WGS) entry which is preliminary data.</text>
</comment>
<dbReference type="InterPro" id="IPR055346">
    <property type="entry name" value="Fe-S_cluster_assembly_SufBD"/>
</dbReference>
<dbReference type="Proteomes" id="UP000283855">
    <property type="component" value="Unassembled WGS sequence"/>
</dbReference>
<evidence type="ECO:0000256" key="1">
    <source>
        <dbReference type="ARBA" id="ARBA00043967"/>
    </source>
</evidence>
<dbReference type="EMBL" id="QSFT01000002">
    <property type="protein sequence ID" value="RHA78652.1"/>
    <property type="molecule type" value="Genomic_DNA"/>
</dbReference>
<feature type="domain" description="SUF system FeS cluster assembly SufBD core" evidence="2">
    <location>
        <begin position="185"/>
        <end position="411"/>
    </location>
</feature>
<comment type="similarity">
    <text evidence="1">Belongs to the iron-sulfur cluster assembly SufBD family.</text>
</comment>
<proteinExistence type="inferred from homology"/>
<dbReference type="AlphaFoldDB" id="A0A413T4L5"/>
<dbReference type="RefSeq" id="WP_008142766.1">
    <property type="nucleotide sequence ID" value="NZ_CABJGD010000002.1"/>
</dbReference>
<dbReference type="InterPro" id="IPR000825">
    <property type="entry name" value="SUF_FeS_clus_asmbl_SufBD_core"/>
</dbReference>
<dbReference type="InterPro" id="IPR045595">
    <property type="entry name" value="SufBD_N"/>
</dbReference>
<gene>
    <name evidence="4" type="primary">sufD</name>
    <name evidence="4" type="ORF">DW921_01520</name>
</gene>
<evidence type="ECO:0000313" key="4">
    <source>
        <dbReference type="EMBL" id="RHA78652.1"/>
    </source>
</evidence>
<dbReference type="NCBIfam" id="TIGR01981">
    <property type="entry name" value="sufD"/>
    <property type="match status" value="1"/>
</dbReference>
<dbReference type="PANTHER" id="PTHR43575:SF1">
    <property type="entry name" value="PROTEIN ABCI7, CHLOROPLASTIC"/>
    <property type="match status" value="1"/>
</dbReference>
<dbReference type="InterPro" id="IPR011542">
    <property type="entry name" value="SUF_FeS_clus_asmbl_SufD"/>
</dbReference>
<dbReference type="GeneID" id="78406620"/>
<dbReference type="GO" id="GO:0016226">
    <property type="term" value="P:iron-sulfur cluster assembly"/>
    <property type="evidence" value="ECO:0007669"/>
    <property type="project" value="InterPro"/>
</dbReference>
<sequence length="450" mass="50972">MIMERPEQQYIDLFTQYEAMICRHSAEVLNAPRSKAFADFERLGFPTRKQEDYKYTDVGRYFAPDYGLNLNRLEIPVNPYEVFKCDVPNMSTSLYFVVNDAFDRHDSPTASLPEGVEFGSLCEIATRRPELIKKYYAHLADTSEDALAAFNTLFAQDGVVMYVPKGVVVERPIQLVNILRADVATLVNRRLLIILEEGAQAKLLICDHAMDEVNFLSTQVAEVFVGENASLDLYELEETHYSTVRFSNLYVHQSAGSRVLLNGVTLHNGTTRNRVHVVLDGPGAEVDLCGMAIADRDEQVDNHTFIDHRAPACTSNELFKYVLDERAVGAFAGKVLVRPGAERTSSLQTNRNLCVTREARMYTQPQLEIYADDVKCSHGATVGQLDENALFYMQQRGVSLREARLLLMFAFVNEVTDRIRMEALRDRLHQLVEKRFRGELSKCRGCALCK</sequence>